<dbReference type="GO" id="GO:0003677">
    <property type="term" value="F:DNA binding"/>
    <property type="evidence" value="ECO:0007669"/>
    <property type="project" value="InterPro"/>
</dbReference>
<sequence>MRLPVIRNTPLKLTKRGYSRQLGAKRKGGPQQKFLLGFDAPIAAQRRKWIEEIYLENCRMASHFIWTELFLSLARQVEKTGWAVLDLRPNPEFADTSFTMPTPDVSWVNRLREVGVRITVKGEAQAVVQIAASVTSYNRPAKTRLLSALAAYRDERVKNYAGSFQGSKRLEGQVNKFIELLPDCWLHQFGFAEIKQHVDFWRNRPTTKRENRCAKTYAENQIDEFYSFLNDCGHRYPEEFSIPNLKVINRKVINLSSDAEGNAIEEKSWEPDELCEIFTTAQPMTKLILGLGLNACSGAAELGRIRVDDFHFGKIHPKGRIIGFTDKQDWLITVRRKSFTHSEALLWPWVSDLVKRQIEICRQNAWPYLFTEDGEPMYRDNEIYDELGLVLPNTTKPEARFVGRYNNAVDRALADKRIRRKLSIGKLRKTFSNYLALNNHGDLASLALAHKTDEDNLLKCYANKPYARLFRATISAQEKWWLPQESLPEDEAELPSGPT</sequence>
<keyword evidence="1" id="KW-0233">DNA recombination</keyword>
<dbReference type="RefSeq" id="WP_302119490.1">
    <property type="nucleotide sequence ID" value="NZ_SJPU01000002.1"/>
</dbReference>
<evidence type="ECO:0000256" key="1">
    <source>
        <dbReference type="ARBA" id="ARBA00023172"/>
    </source>
</evidence>
<dbReference type="SUPFAM" id="SSF56349">
    <property type="entry name" value="DNA breaking-rejoining enzymes"/>
    <property type="match status" value="1"/>
</dbReference>
<evidence type="ECO:0000313" key="3">
    <source>
        <dbReference type="Proteomes" id="UP000319908"/>
    </source>
</evidence>
<dbReference type="GO" id="GO:0015074">
    <property type="term" value="P:DNA integration"/>
    <property type="evidence" value="ECO:0007669"/>
    <property type="project" value="InterPro"/>
</dbReference>
<name>A0A5C6BXT7_9BACT</name>
<organism evidence="2 3">
    <name type="scientific">Allorhodopirellula heiligendammensis</name>
    <dbReference type="NCBI Taxonomy" id="2714739"/>
    <lineage>
        <taxon>Bacteria</taxon>
        <taxon>Pseudomonadati</taxon>
        <taxon>Planctomycetota</taxon>
        <taxon>Planctomycetia</taxon>
        <taxon>Pirellulales</taxon>
        <taxon>Pirellulaceae</taxon>
        <taxon>Allorhodopirellula</taxon>
    </lineage>
</organism>
<dbReference type="InterPro" id="IPR013762">
    <property type="entry name" value="Integrase-like_cat_sf"/>
</dbReference>
<dbReference type="GO" id="GO:0006310">
    <property type="term" value="P:DNA recombination"/>
    <property type="evidence" value="ECO:0007669"/>
    <property type="project" value="UniProtKB-KW"/>
</dbReference>
<comment type="caution">
    <text evidence="2">The sequence shown here is derived from an EMBL/GenBank/DDBJ whole genome shotgun (WGS) entry which is preliminary data.</text>
</comment>
<keyword evidence="3" id="KW-1185">Reference proteome</keyword>
<dbReference type="InterPro" id="IPR011010">
    <property type="entry name" value="DNA_brk_join_enz"/>
</dbReference>
<reference evidence="2 3" key="1">
    <citation type="journal article" date="2020" name="Antonie Van Leeuwenhoek">
        <title>Rhodopirellula heiligendammensis sp. nov., Rhodopirellula pilleata sp. nov., and Rhodopirellula solitaria sp. nov. isolated from natural or artificial marine surfaces in Northern Germany and California, USA, and emended description of the genus Rhodopirellula.</title>
        <authorList>
            <person name="Kallscheuer N."/>
            <person name="Wiegand S."/>
            <person name="Jogler M."/>
            <person name="Boedeker C."/>
            <person name="Peeters S.H."/>
            <person name="Rast P."/>
            <person name="Heuer A."/>
            <person name="Jetten M.S.M."/>
            <person name="Rohde M."/>
            <person name="Jogler C."/>
        </authorList>
    </citation>
    <scope>NUCLEOTIDE SEQUENCE [LARGE SCALE GENOMIC DNA]</scope>
    <source>
        <strain evidence="2 3">Poly21</strain>
    </source>
</reference>
<dbReference type="AlphaFoldDB" id="A0A5C6BXT7"/>
<gene>
    <name evidence="2" type="ORF">Poly21_39030</name>
</gene>
<dbReference type="Proteomes" id="UP000319908">
    <property type="component" value="Unassembled WGS sequence"/>
</dbReference>
<accession>A0A5C6BXT7</accession>
<dbReference type="EMBL" id="SJPU01000002">
    <property type="protein sequence ID" value="TWU16698.1"/>
    <property type="molecule type" value="Genomic_DNA"/>
</dbReference>
<proteinExistence type="predicted"/>
<dbReference type="Gene3D" id="1.10.443.10">
    <property type="entry name" value="Intergrase catalytic core"/>
    <property type="match status" value="1"/>
</dbReference>
<evidence type="ECO:0000313" key="2">
    <source>
        <dbReference type="EMBL" id="TWU16698.1"/>
    </source>
</evidence>
<protein>
    <submittedName>
        <fullName evidence="2">Uncharacterized protein</fullName>
    </submittedName>
</protein>